<feature type="transmembrane region" description="Helical" evidence="2">
    <location>
        <begin position="199"/>
        <end position="219"/>
    </location>
</feature>
<feature type="transmembrane region" description="Helical" evidence="2">
    <location>
        <begin position="239"/>
        <end position="257"/>
    </location>
</feature>
<evidence type="ECO:0000313" key="5">
    <source>
        <dbReference type="Proteomes" id="UP000217790"/>
    </source>
</evidence>
<feature type="transmembrane region" description="Helical" evidence="2">
    <location>
        <begin position="89"/>
        <end position="111"/>
    </location>
</feature>
<proteinExistence type="predicted"/>
<reference evidence="5" key="1">
    <citation type="journal article" date="2017" name="Nat. Ecol. Evol.">
        <title>Genome expansion and lineage-specific genetic innovations in the forest pathogenic fungi Armillaria.</title>
        <authorList>
            <person name="Sipos G."/>
            <person name="Prasanna A.N."/>
            <person name="Walter M.C."/>
            <person name="O'Connor E."/>
            <person name="Balint B."/>
            <person name="Krizsan K."/>
            <person name="Kiss B."/>
            <person name="Hess J."/>
            <person name="Varga T."/>
            <person name="Slot J."/>
            <person name="Riley R."/>
            <person name="Boka B."/>
            <person name="Rigling D."/>
            <person name="Barry K."/>
            <person name="Lee J."/>
            <person name="Mihaltcheva S."/>
            <person name="LaButti K."/>
            <person name="Lipzen A."/>
            <person name="Waldron R."/>
            <person name="Moloney N.M."/>
            <person name="Sperisen C."/>
            <person name="Kredics L."/>
            <person name="Vagvoelgyi C."/>
            <person name="Patrignani A."/>
            <person name="Fitzpatrick D."/>
            <person name="Nagy I."/>
            <person name="Doyle S."/>
            <person name="Anderson J.B."/>
            <person name="Grigoriev I.V."/>
            <person name="Gueldener U."/>
            <person name="Muensterkoetter M."/>
            <person name="Nagy L.G."/>
        </authorList>
    </citation>
    <scope>NUCLEOTIDE SEQUENCE [LARGE SCALE GENOMIC DNA]</scope>
    <source>
        <strain evidence="5">Ar21-2</strain>
    </source>
</reference>
<feature type="region of interest" description="Disordered" evidence="1">
    <location>
        <begin position="380"/>
        <end position="417"/>
    </location>
</feature>
<dbReference type="STRING" id="47427.A0A2H3CWD4"/>
<dbReference type="OMA" id="ERAQTIW"/>
<evidence type="ECO:0000256" key="1">
    <source>
        <dbReference type="SAM" id="MobiDB-lite"/>
    </source>
</evidence>
<evidence type="ECO:0000256" key="3">
    <source>
        <dbReference type="SAM" id="SignalP"/>
    </source>
</evidence>
<keyword evidence="5" id="KW-1185">Reference proteome</keyword>
<feature type="transmembrane region" description="Helical" evidence="2">
    <location>
        <begin position="297"/>
        <end position="319"/>
    </location>
</feature>
<feature type="transmembrane region" description="Helical" evidence="2">
    <location>
        <begin position="269"/>
        <end position="291"/>
    </location>
</feature>
<feature type="region of interest" description="Disordered" evidence="1">
    <location>
        <begin position="329"/>
        <end position="357"/>
    </location>
</feature>
<evidence type="ECO:0000313" key="4">
    <source>
        <dbReference type="EMBL" id="PBK82768.1"/>
    </source>
</evidence>
<feature type="compositionally biased region" description="Polar residues" evidence="1">
    <location>
        <begin position="499"/>
        <end position="517"/>
    </location>
</feature>
<accession>A0A2H3CWD4</accession>
<keyword evidence="2" id="KW-1133">Transmembrane helix</keyword>
<keyword evidence="3" id="KW-0732">Signal</keyword>
<keyword evidence="2" id="KW-0812">Transmembrane</keyword>
<keyword evidence="2" id="KW-0472">Membrane</keyword>
<feature type="compositionally biased region" description="Basic and acidic residues" evidence="1">
    <location>
        <begin position="345"/>
        <end position="356"/>
    </location>
</feature>
<dbReference type="EMBL" id="KZ293712">
    <property type="protein sequence ID" value="PBK82768.1"/>
    <property type="molecule type" value="Genomic_DNA"/>
</dbReference>
<protein>
    <recommendedName>
        <fullName evidence="6">PalH-domain-containing protein</fullName>
    </recommendedName>
</protein>
<dbReference type="InParanoid" id="A0A2H3CWD4"/>
<organism evidence="4 5">
    <name type="scientific">Armillaria gallica</name>
    <name type="common">Bulbous honey fungus</name>
    <name type="synonym">Armillaria bulbosa</name>
    <dbReference type="NCBI Taxonomy" id="47427"/>
    <lineage>
        <taxon>Eukaryota</taxon>
        <taxon>Fungi</taxon>
        <taxon>Dikarya</taxon>
        <taxon>Basidiomycota</taxon>
        <taxon>Agaricomycotina</taxon>
        <taxon>Agaricomycetes</taxon>
        <taxon>Agaricomycetidae</taxon>
        <taxon>Agaricales</taxon>
        <taxon>Marasmiineae</taxon>
        <taxon>Physalacriaceae</taxon>
        <taxon>Armillaria</taxon>
    </lineage>
</organism>
<dbReference type="AlphaFoldDB" id="A0A2H3CWD4"/>
<name>A0A2H3CWD4_ARMGA</name>
<feature type="signal peptide" evidence="3">
    <location>
        <begin position="1"/>
        <end position="28"/>
    </location>
</feature>
<dbReference type="Proteomes" id="UP000217790">
    <property type="component" value="Unassembled WGS sequence"/>
</dbReference>
<dbReference type="OrthoDB" id="3357304at2759"/>
<feature type="chain" id="PRO_5013930923" description="PalH-domain-containing protein" evidence="3">
    <location>
        <begin position="29"/>
        <end position="569"/>
    </location>
</feature>
<gene>
    <name evidence="4" type="ORF">ARMGADRAFT_1048531</name>
</gene>
<feature type="transmembrane region" description="Helical" evidence="2">
    <location>
        <begin position="52"/>
        <end position="77"/>
    </location>
</feature>
<evidence type="ECO:0008006" key="6">
    <source>
        <dbReference type="Google" id="ProtNLM"/>
    </source>
</evidence>
<feature type="region of interest" description="Disordered" evidence="1">
    <location>
        <begin position="484"/>
        <end position="540"/>
    </location>
</feature>
<evidence type="ECO:0000256" key="2">
    <source>
        <dbReference type="SAM" id="Phobius"/>
    </source>
</evidence>
<sequence length="569" mass="63625">MWDASSTVTAMLLKVAAFLSIVLHAVIADDDDSTPGLDADPYLHFRPAYARSLPIQILLTGIVLTLVAVLFIHLIFTAQYHWPLAPVNYVLQMSGVTTLLISLIATLHVVLSATLEESQKWPYMLSYIAVNVPPMDTSISNTSTVWTTAELATWLIMNATTSGLIQITHIQFLTLLYPSRLEGRLIFSLLSAVQRPISLTARSYFIVPLAVMAAVMQLTPISGNIQVKDVATGIRNVCNATLSLLFTVALFVWGVLVNRRQAWRTDGGTAAFGCAALSLALVSTALNFLYIPREEEYVWLPGLMWAVVLWQSFLGWWWWVGAGTGTNYDLPERREGRREKRKRATKEPRKGTRERAQQVWRGVTGALSVRQEGVELTSATVRRRSIPHATDSRSTSSEAGRSVSEDHHVASSSTTSFTSTATLPRILPAAIHRWYALLRQAHVAATRQQAIERADRIRELEEAGAPRSTHTGWGLGSFAWRSGRTGQRRSARELDRYPTRNSQQEQNDTASYQTDITSVGEDSHDESEERNCPDNLPSEIIRPEPAARRQSMWWWGPLGRWRLQDSTVY</sequence>